<dbReference type="InterPro" id="IPR038071">
    <property type="entry name" value="UROD/MetE-like_sf"/>
</dbReference>
<comment type="caution">
    <text evidence="4">The sequence shown here is derived from an EMBL/GenBank/DDBJ whole genome shotgun (WGS) entry which is preliminary data.</text>
</comment>
<evidence type="ECO:0000256" key="1">
    <source>
        <dbReference type="SAM" id="MobiDB-lite"/>
    </source>
</evidence>
<keyword evidence="2" id="KW-0472">Membrane</keyword>
<feature type="compositionally biased region" description="Basic and acidic residues" evidence="1">
    <location>
        <begin position="648"/>
        <end position="662"/>
    </location>
</feature>
<feature type="compositionally biased region" description="Polar residues" evidence="1">
    <location>
        <begin position="694"/>
        <end position="716"/>
    </location>
</feature>
<keyword evidence="2" id="KW-1133">Transmembrane helix</keyword>
<dbReference type="GO" id="GO:0008270">
    <property type="term" value="F:zinc ion binding"/>
    <property type="evidence" value="ECO:0007669"/>
    <property type="project" value="InterPro"/>
</dbReference>
<sequence length="793" mass="87037">MAMKQQSSFRVDHVGSFIRPEPLLTLRTLIDQGRICSRDLLKETEDAAVAHVVQLQQEETLLYRIPSADVSTEKYTMRQAARADPHASSKSLKGVFDKLEGITNQPHRAITEFKSYWPHVQILRGMGFTEYPSCFCSGKIKRTVPFYVDQFKALMDVVPPEVVRRLKVNMCPPTWFHQFHGSDLTYDKSIYSNDNEYFDDLAVAYRAEIRELYALGCRNIQFDDPTFCFLCNEGTLRDMQLVGDDSQALLDTYIRAINLCTKGRPQDLTIGLHMCRGNFMGGVHFTEGSYELIAKKVFQQLDVDTFYLEYDDARSGSFLPLRYVPINRTVVLGIVTTKRAQASCFLEDPELLKARVYQAAQVLSNGFPRRTMEVALNQLCIRLTAAFSFTSTTPSQCDDLHITWTGGSGSGYRLHIIPVFGVPLNLSIPDAAYNAANKSGSFTTQLQANASDRIVLTMSDNTGFGAGGASQLYSVGKSLGGNCDLKEQPLGFVFGLDPTPTQCQTSTFSRYLENRAVPPVRIFGVIPSGTSFQLEPGTASTFKWKANVFNSTSLIFFMVDANQNQGGSELFNIGLSGDTSCITSDSPSTTTPDASQQTSSPSPSHVTHTGSSPIGAIAGSVLGALVFLAVLITLGLFFLRQWQEKKRPAGGMEFRRSSRPMDSDFDLTADSRLVPHSPAPSPYTTSSPPAHYQAHSQYFSQPTTDGTNPFGASSVSLHAAPPSVNVDPFMDQSSEGSAPNTSRKSGMSSYKPSRYIMHTDSEDYEPPANADGVVELPPSYSATRAPAKGLPPS</sequence>
<keyword evidence="2" id="KW-0812">Transmembrane</keyword>
<dbReference type="AlphaFoldDB" id="A0A8H6SZS8"/>
<dbReference type="GeneID" id="59344108"/>
<evidence type="ECO:0000313" key="4">
    <source>
        <dbReference type="EMBL" id="KAF7306865.1"/>
    </source>
</evidence>
<evidence type="ECO:0000259" key="3">
    <source>
        <dbReference type="Pfam" id="PF01717"/>
    </source>
</evidence>
<dbReference type="CDD" id="cd12087">
    <property type="entry name" value="TM_EGFR-like"/>
    <property type="match status" value="1"/>
</dbReference>
<proteinExistence type="predicted"/>
<dbReference type="Gene3D" id="3.20.20.210">
    <property type="match status" value="1"/>
</dbReference>
<dbReference type="GO" id="GO:0009086">
    <property type="term" value="P:methionine biosynthetic process"/>
    <property type="evidence" value="ECO:0007669"/>
    <property type="project" value="InterPro"/>
</dbReference>
<dbReference type="PANTHER" id="PTHR43844:SF2">
    <property type="entry name" value="SYNTHASE, VITAMIN-B12 INDEPENDENT, PUTATIVE (AFU_ORTHOLOGUE AFUA_3G12060)-RELATED"/>
    <property type="match status" value="1"/>
</dbReference>
<evidence type="ECO:0000313" key="5">
    <source>
        <dbReference type="Proteomes" id="UP000636479"/>
    </source>
</evidence>
<feature type="compositionally biased region" description="Low complexity" evidence="1">
    <location>
        <begin position="682"/>
        <end position="692"/>
    </location>
</feature>
<organism evidence="4 5">
    <name type="scientific">Mycena indigotica</name>
    <dbReference type="NCBI Taxonomy" id="2126181"/>
    <lineage>
        <taxon>Eukaryota</taxon>
        <taxon>Fungi</taxon>
        <taxon>Dikarya</taxon>
        <taxon>Basidiomycota</taxon>
        <taxon>Agaricomycotina</taxon>
        <taxon>Agaricomycetes</taxon>
        <taxon>Agaricomycetidae</taxon>
        <taxon>Agaricales</taxon>
        <taxon>Marasmiineae</taxon>
        <taxon>Mycenaceae</taxon>
        <taxon>Mycena</taxon>
    </lineage>
</organism>
<evidence type="ECO:0000256" key="2">
    <source>
        <dbReference type="SAM" id="Phobius"/>
    </source>
</evidence>
<accession>A0A8H6SZS8</accession>
<dbReference type="EMBL" id="JACAZF010000004">
    <property type="protein sequence ID" value="KAF7306865.1"/>
    <property type="molecule type" value="Genomic_DNA"/>
</dbReference>
<dbReference type="CDD" id="cd03311">
    <property type="entry name" value="CIMS_C_terminal_like"/>
    <property type="match status" value="1"/>
</dbReference>
<feature type="compositionally biased region" description="Polar residues" evidence="1">
    <location>
        <begin position="731"/>
        <end position="751"/>
    </location>
</feature>
<name>A0A8H6SZS8_9AGAR</name>
<feature type="domain" description="Cobalamin-independent methionine synthase MetE C-terminal/archaeal" evidence="3">
    <location>
        <begin position="196"/>
        <end position="338"/>
    </location>
</feature>
<dbReference type="GO" id="GO:0003871">
    <property type="term" value="F:5-methyltetrahydropteroyltriglutamate-homocysteine S-methyltransferase activity"/>
    <property type="evidence" value="ECO:0007669"/>
    <property type="project" value="InterPro"/>
</dbReference>
<keyword evidence="5" id="KW-1185">Reference proteome</keyword>
<protein>
    <submittedName>
        <fullName evidence="4">Methionine vitamin-b12</fullName>
    </submittedName>
</protein>
<feature type="transmembrane region" description="Helical" evidence="2">
    <location>
        <begin position="614"/>
        <end position="639"/>
    </location>
</feature>
<dbReference type="RefSeq" id="XP_037221884.1">
    <property type="nucleotide sequence ID" value="XM_037361592.1"/>
</dbReference>
<dbReference type="SUPFAM" id="SSF51726">
    <property type="entry name" value="UROD/MetE-like"/>
    <property type="match status" value="1"/>
</dbReference>
<reference evidence="4" key="1">
    <citation type="submission" date="2020-05" db="EMBL/GenBank/DDBJ databases">
        <title>Mycena genomes resolve the evolution of fungal bioluminescence.</title>
        <authorList>
            <person name="Tsai I.J."/>
        </authorList>
    </citation>
    <scope>NUCLEOTIDE SEQUENCE</scope>
    <source>
        <strain evidence="4">171206Taipei</strain>
    </source>
</reference>
<dbReference type="PANTHER" id="PTHR43844">
    <property type="entry name" value="METHIONINE SYNTHASE"/>
    <property type="match status" value="1"/>
</dbReference>
<dbReference type="Proteomes" id="UP000636479">
    <property type="component" value="Unassembled WGS sequence"/>
</dbReference>
<dbReference type="Pfam" id="PF01717">
    <property type="entry name" value="Meth_synt_2"/>
    <property type="match status" value="1"/>
</dbReference>
<dbReference type="OrthoDB" id="2591431at2759"/>
<gene>
    <name evidence="4" type="ORF">MIND_00478700</name>
</gene>
<feature type="region of interest" description="Disordered" evidence="1">
    <location>
        <begin position="582"/>
        <end position="610"/>
    </location>
</feature>
<dbReference type="InterPro" id="IPR002629">
    <property type="entry name" value="Met_Synth_C/arc"/>
</dbReference>
<feature type="region of interest" description="Disordered" evidence="1">
    <location>
        <begin position="648"/>
        <end position="793"/>
    </location>
</feature>